<dbReference type="Gene3D" id="3.90.550.10">
    <property type="entry name" value="Spore Coat Polysaccharide Biosynthesis Protein SpsA, Chain A"/>
    <property type="match status" value="1"/>
</dbReference>
<keyword evidence="7 9" id="KW-0320">Glycogen biosynthesis</keyword>
<evidence type="ECO:0000259" key="11">
    <source>
        <dbReference type="Pfam" id="PF24894"/>
    </source>
</evidence>
<dbReference type="EMBL" id="SMFQ01000004">
    <property type="protein sequence ID" value="TCJ84927.1"/>
    <property type="molecule type" value="Genomic_DNA"/>
</dbReference>
<keyword evidence="3 9" id="KW-0808">Transferase</keyword>
<feature type="site" description="Could play a key role in the communication between the regulatory and the substrate sites" evidence="9">
    <location>
        <position position="82"/>
    </location>
</feature>
<keyword evidence="2 9" id="KW-0321">Glycogen metabolism</keyword>
<dbReference type="CDD" id="cd04651">
    <property type="entry name" value="LbH_G1P_AT_C"/>
    <property type="match status" value="1"/>
</dbReference>
<dbReference type="InterPro" id="IPR011004">
    <property type="entry name" value="Trimer_LpxA-like_sf"/>
</dbReference>
<dbReference type="NCBIfam" id="NF001947">
    <property type="entry name" value="PRK00725.1"/>
    <property type="match status" value="1"/>
</dbReference>
<dbReference type="InterPro" id="IPR023049">
    <property type="entry name" value="GlgC_bac"/>
</dbReference>
<evidence type="ECO:0000256" key="5">
    <source>
        <dbReference type="ARBA" id="ARBA00022741"/>
    </source>
</evidence>
<dbReference type="NCBIfam" id="TIGR02091">
    <property type="entry name" value="glgC"/>
    <property type="match status" value="1"/>
</dbReference>
<comment type="function">
    <text evidence="9">Involved in the biosynthesis of ADP-glucose, a building block required for the elongation reactions to produce glycogen. Catalyzes the reaction between ATP and alpha-D-glucose 1-phosphate (G1P) to produce pyrophosphate and ADP-Glc.</text>
</comment>
<keyword evidence="4 9" id="KW-0548">Nucleotidyltransferase</keyword>
<evidence type="ECO:0000256" key="8">
    <source>
        <dbReference type="ARBA" id="ARBA00023277"/>
    </source>
</evidence>
<dbReference type="AlphaFoldDB" id="A0A4R1ETG6"/>
<dbReference type="Pfam" id="PF00483">
    <property type="entry name" value="NTP_transferase"/>
    <property type="match status" value="1"/>
</dbReference>
<evidence type="ECO:0000256" key="2">
    <source>
        <dbReference type="ARBA" id="ARBA00022600"/>
    </source>
</evidence>
<comment type="pathway">
    <text evidence="9">Glycan biosynthesis; glycogen biosynthesis.</text>
</comment>
<feature type="binding site" evidence="9">
    <location>
        <begin position="202"/>
        <end position="203"/>
    </location>
    <ligand>
        <name>alpha-D-glucose 1-phosphate</name>
        <dbReference type="ChEBI" id="CHEBI:58601"/>
    </ligand>
</feature>
<comment type="subunit">
    <text evidence="9">Homotetramer.</text>
</comment>
<evidence type="ECO:0000256" key="7">
    <source>
        <dbReference type="ARBA" id="ARBA00023056"/>
    </source>
</evidence>
<feature type="domain" description="Nucleotidyl transferase" evidence="10">
    <location>
        <begin position="31"/>
        <end position="295"/>
    </location>
</feature>
<dbReference type="SUPFAM" id="SSF51161">
    <property type="entry name" value="Trimeric LpxA-like enzymes"/>
    <property type="match status" value="1"/>
</dbReference>
<dbReference type="InterPro" id="IPR056818">
    <property type="entry name" value="GlmU/GlgC-like_hexapep"/>
</dbReference>
<protein>
    <recommendedName>
        <fullName evidence="9">Glucose-1-phosphate adenylyltransferase</fullName>
        <ecNumber evidence="9">2.7.7.27</ecNumber>
    </recommendedName>
    <alternativeName>
        <fullName evidence="9">ADP-glucose pyrophosphorylase</fullName>
        <shortName evidence="9">ADPGlc PPase</shortName>
    </alternativeName>
    <alternativeName>
        <fullName evidence="9">ADP-glucose synthase</fullName>
    </alternativeName>
</protein>
<evidence type="ECO:0000256" key="1">
    <source>
        <dbReference type="ARBA" id="ARBA00010443"/>
    </source>
</evidence>
<comment type="similarity">
    <text evidence="1 9">Belongs to the bacterial/plant glucose-1-phosphate adenylyltransferase family.</text>
</comment>
<feature type="site" description="Could play a key role in the communication between the regulatory and the substrate sites" evidence="9">
    <location>
        <position position="121"/>
    </location>
</feature>
<comment type="catalytic activity">
    <reaction evidence="9">
        <text>alpha-D-glucose 1-phosphate + ATP + H(+) = ADP-alpha-D-glucose + diphosphate</text>
        <dbReference type="Rhea" id="RHEA:12120"/>
        <dbReference type="ChEBI" id="CHEBI:15378"/>
        <dbReference type="ChEBI" id="CHEBI:30616"/>
        <dbReference type="ChEBI" id="CHEBI:33019"/>
        <dbReference type="ChEBI" id="CHEBI:57498"/>
        <dbReference type="ChEBI" id="CHEBI:58601"/>
        <dbReference type="EC" id="2.7.7.27"/>
    </reaction>
</comment>
<gene>
    <name evidence="9" type="primary">glgC</name>
    <name evidence="12" type="ORF">EV695_2890</name>
</gene>
<dbReference type="PANTHER" id="PTHR43523:SF2">
    <property type="entry name" value="GLUCOSE-1-PHOSPHATE ADENYLYLTRANSFERASE"/>
    <property type="match status" value="1"/>
</dbReference>
<keyword evidence="6 9" id="KW-0067">ATP-binding</keyword>
<dbReference type="PANTHER" id="PTHR43523">
    <property type="entry name" value="GLUCOSE-1-PHOSPHATE ADENYLYLTRANSFERASE-RELATED"/>
    <property type="match status" value="1"/>
</dbReference>
<feature type="binding site" evidence="9">
    <location>
        <position position="187"/>
    </location>
    <ligand>
        <name>alpha-D-glucose 1-phosphate</name>
        <dbReference type="ChEBI" id="CHEBI:58601"/>
    </ligand>
</feature>
<dbReference type="HAMAP" id="MF_00624">
    <property type="entry name" value="GlgC"/>
    <property type="match status" value="1"/>
</dbReference>
<comment type="caution">
    <text evidence="12">The sequence shown here is derived from an EMBL/GenBank/DDBJ whole genome shotgun (WGS) entry which is preliminary data.</text>
</comment>
<evidence type="ECO:0000256" key="6">
    <source>
        <dbReference type="ARBA" id="ARBA00022840"/>
    </source>
</evidence>
<dbReference type="GO" id="GO:0008878">
    <property type="term" value="F:glucose-1-phosphate adenylyltransferase activity"/>
    <property type="evidence" value="ECO:0007669"/>
    <property type="project" value="UniProtKB-UniRule"/>
</dbReference>
<dbReference type="RefSeq" id="WP_131906651.1">
    <property type="nucleotide sequence ID" value="NZ_BAAAFU010000006.1"/>
</dbReference>
<keyword evidence="13" id="KW-1185">Reference proteome</keyword>
<feature type="binding site" evidence="9">
    <location>
        <position position="122"/>
    </location>
    <ligand>
        <name>alpha-D-glucose 1-phosphate</name>
        <dbReference type="ChEBI" id="CHEBI:58601"/>
    </ligand>
</feature>
<dbReference type="PROSITE" id="PS00809">
    <property type="entry name" value="ADP_GLC_PYROPHOSPH_2"/>
    <property type="match status" value="1"/>
</dbReference>
<dbReference type="InterPro" id="IPR011831">
    <property type="entry name" value="ADP-Glc_PPase"/>
</dbReference>
<dbReference type="PROSITE" id="PS00808">
    <property type="entry name" value="ADP_GLC_PYROPHOSPH_1"/>
    <property type="match status" value="1"/>
</dbReference>
<dbReference type="OrthoDB" id="9801810at2"/>
<dbReference type="CDD" id="cd02508">
    <property type="entry name" value="ADP_Glucose_PP"/>
    <property type="match status" value="1"/>
</dbReference>
<dbReference type="Gene3D" id="2.160.10.10">
    <property type="entry name" value="Hexapeptide repeat proteins"/>
    <property type="match status" value="1"/>
</dbReference>
<evidence type="ECO:0000259" key="10">
    <source>
        <dbReference type="Pfam" id="PF00483"/>
    </source>
</evidence>
<name>A0A4R1ETG6_9GAMM</name>
<dbReference type="SUPFAM" id="SSF53448">
    <property type="entry name" value="Nucleotide-diphospho-sugar transferases"/>
    <property type="match status" value="1"/>
</dbReference>
<evidence type="ECO:0000313" key="12">
    <source>
        <dbReference type="EMBL" id="TCJ84927.1"/>
    </source>
</evidence>
<dbReference type="GO" id="GO:0005978">
    <property type="term" value="P:glycogen biosynthetic process"/>
    <property type="evidence" value="ECO:0007669"/>
    <property type="project" value="UniProtKB-UniRule"/>
</dbReference>
<dbReference type="Proteomes" id="UP000294887">
    <property type="component" value="Unassembled WGS sequence"/>
</dbReference>
<dbReference type="NCBIfam" id="NF002023">
    <property type="entry name" value="PRK00844.1"/>
    <property type="match status" value="1"/>
</dbReference>
<dbReference type="GO" id="GO:0005524">
    <property type="term" value="F:ATP binding"/>
    <property type="evidence" value="ECO:0007669"/>
    <property type="project" value="UniProtKB-KW"/>
</dbReference>
<keyword evidence="8 9" id="KW-0119">Carbohydrate metabolism</keyword>
<sequence>MDSGSTKLTQSRNQNFVPRTATEMTRKTLVLILAGGEGSRLKDLTKWRAKPAVPICGKYRIIDFALSNCVNSGLRKITVLTQYKSHSLLRHLQRGWSFLRAEIGEFVELLPAQQRTAEKAWYKGTADALFQNIDIMRSHRAEYVIVLGGDHIYTMDYTKMLLQHVQSGADFTVGCIEVPRAEASCFGVMAVQDDMQISNFTEKPENPEPMPGKPDSALASMGIYIFSTRFLYETLKEDASNPASTHDFGKDIIPAKIKDSIAMAYAFADEETGEPSYWRDVGTLQSYWQTNMELCDIEPELNLYDQEWPIWTYQTQSPPAKFIFDDEGRRGEAIDSLVSGGCIISGARVKRSVISSGTTIESYSHVKDSVILPKVRIGKNCRISKAIIDKACVIPDGTVIGEDLEADRKKYHVSDEGIVLVTPGMLGQDLFSFEGD</sequence>
<organism evidence="12 13">
    <name type="scientific">Cocleimonas flava</name>
    <dbReference type="NCBI Taxonomy" id="634765"/>
    <lineage>
        <taxon>Bacteria</taxon>
        <taxon>Pseudomonadati</taxon>
        <taxon>Pseudomonadota</taxon>
        <taxon>Gammaproteobacteria</taxon>
        <taxon>Thiotrichales</taxon>
        <taxon>Thiotrichaceae</taxon>
        <taxon>Cocleimonas</taxon>
    </lineage>
</organism>
<evidence type="ECO:0000313" key="13">
    <source>
        <dbReference type="Proteomes" id="UP000294887"/>
    </source>
</evidence>
<dbReference type="InterPro" id="IPR005835">
    <property type="entry name" value="NTP_transferase_dom"/>
</dbReference>
<evidence type="ECO:0000256" key="3">
    <source>
        <dbReference type="ARBA" id="ARBA00022679"/>
    </source>
</evidence>
<dbReference type="PROSITE" id="PS00810">
    <property type="entry name" value="ADP_GLC_PYROPHOSPH_3"/>
    <property type="match status" value="1"/>
</dbReference>
<dbReference type="InterPro" id="IPR029044">
    <property type="entry name" value="Nucleotide-diphossugar_trans"/>
</dbReference>
<evidence type="ECO:0000256" key="9">
    <source>
        <dbReference type="HAMAP-Rule" id="MF_00624"/>
    </source>
</evidence>
<dbReference type="Pfam" id="PF24894">
    <property type="entry name" value="Hexapep_GlmU"/>
    <property type="match status" value="1"/>
</dbReference>
<accession>A0A4R1ETG6</accession>
<proteinExistence type="inferred from homology"/>
<evidence type="ECO:0000256" key="4">
    <source>
        <dbReference type="ARBA" id="ARBA00022695"/>
    </source>
</evidence>
<dbReference type="InterPro" id="IPR005836">
    <property type="entry name" value="ADP_Glu_pyroP_CS"/>
</dbReference>
<dbReference type="UniPathway" id="UPA00164"/>
<feature type="binding site" evidence="9">
    <location>
        <position position="220"/>
    </location>
    <ligand>
        <name>alpha-D-glucose 1-phosphate</name>
        <dbReference type="ChEBI" id="CHEBI:58601"/>
    </ligand>
</feature>
<reference evidence="12 13" key="1">
    <citation type="submission" date="2019-03" db="EMBL/GenBank/DDBJ databases">
        <title>Genomic Encyclopedia of Type Strains, Phase IV (KMG-IV): sequencing the most valuable type-strain genomes for metagenomic binning, comparative biology and taxonomic classification.</title>
        <authorList>
            <person name="Goeker M."/>
        </authorList>
    </citation>
    <scope>NUCLEOTIDE SEQUENCE [LARGE SCALE GENOMIC DNA]</scope>
    <source>
        <strain evidence="12 13">DSM 24830</strain>
    </source>
</reference>
<keyword evidence="5 9" id="KW-0547">Nucleotide-binding</keyword>
<feature type="domain" description="Glucose-1-phosphate adenylyltransferase/Bifunctional protein GlmU-like C-terminal hexapeptide" evidence="11">
    <location>
        <begin position="318"/>
        <end position="421"/>
    </location>
</feature>
<dbReference type="EC" id="2.7.7.27" evidence="9"/>